<comment type="similarity">
    <text evidence="1">Belongs to the CsoR family.</text>
</comment>
<keyword evidence="2" id="KW-0186">Copper</keyword>
<gene>
    <name evidence="4" type="ORF">E3O32_04280</name>
</gene>
<sequence>MGSSPDSAPHPAGPSASPRDQPTAAAPAPTKPDDLRKTVNRLKRAQGQLAAVIAAVESGADCRAVVTQLAAVSSAIDRAGFTIISTAMKECLTDTGTDTGTGTDGARKPLRVEELEKLFLALS</sequence>
<dbReference type="PANTHER" id="PTHR33677">
    <property type="entry name" value="TRANSCRIPTIONAL REPRESSOR FRMR-RELATED"/>
    <property type="match status" value="1"/>
</dbReference>
<dbReference type="CDD" id="cd10148">
    <property type="entry name" value="CsoR-like_DUF156"/>
    <property type="match status" value="1"/>
</dbReference>
<dbReference type="Pfam" id="PF02583">
    <property type="entry name" value="Trns_repr_metal"/>
    <property type="match status" value="1"/>
</dbReference>
<evidence type="ECO:0000256" key="3">
    <source>
        <dbReference type="SAM" id="MobiDB-lite"/>
    </source>
</evidence>
<accession>A0A4R8WC99</accession>
<evidence type="ECO:0000256" key="2">
    <source>
        <dbReference type="ARBA" id="ARBA00023008"/>
    </source>
</evidence>
<evidence type="ECO:0000313" key="4">
    <source>
        <dbReference type="EMBL" id="TFC06313.1"/>
    </source>
</evidence>
<dbReference type="Gene3D" id="1.20.58.1000">
    <property type="entry name" value="Metal-sensitive repressor, helix protomer"/>
    <property type="match status" value="1"/>
</dbReference>
<feature type="region of interest" description="Disordered" evidence="3">
    <location>
        <begin position="1"/>
        <end position="35"/>
    </location>
</feature>
<dbReference type="PANTHER" id="PTHR33677:SF5">
    <property type="entry name" value="TRANSCRIPTIONAL REPRESSOR FRMR"/>
    <property type="match status" value="1"/>
</dbReference>
<dbReference type="EMBL" id="SOFM01000010">
    <property type="protein sequence ID" value="TFC06313.1"/>
    <property type="molecule type" value="Genomic_DNA"/>
</dbReference>
<dbReference type="GO" id="GO:0046872">
    <property type="term" value="F:metal ion binding"/>
    <property type="evidence" value="ECO:0007669"/>
    <property type="project" value="InterPro"/>
</dbReference>
<name>A0A4R8WC99_9MICO</name>
<reference evidence="4 5" key="1">
    <citation type="submission" date="2019-03" db="EMBL/GenBank/DDBJ databases">
        <title>Genomics of glacier-inhabiting Cryobacterium strains.</title>
        <authorList>
            <person name="Liu Q."/>
            <person name="Xin Y.-H."/>
        </authorList>
    </citation>
    <scope>NUCLEOTIDE SEQUENCE [LARGE SCALE GENOMIC DNA]</scope>
    <source>
        <strain evidence="4 5">RHLT2-21</strain>
    </source>
</reference>
<protein>
    <submittedName>
        <fullName evidence="4">Metal-sensing transcriptional repressor</fullName>
    </submittedName>
</protein>
<dbReference type="GO" id="GO:0003677">
    <property type="term" value="F:DNA binding"/>
    <property type="evidence" value="ECO:0007669"/>
    <property type="project" value="InterPro"/>
</dbReference>
<feature type="compositionally biased region" description="Low complexity" evidence="3">
    <location>
        <begin position="1"/>
        <end position="28"/>
    </location>
</feature>
<dbReference type="InterPro" id="IPR038390">
    <property type="entry name" value="Metal_Tscrpt_repr_sf"/>
</dbReference>
<dbReference type="GO" id="GO:0045892">
    <property type="term" value="P:negative regulation of DNA-templated transcription"/>
    <property type="evidence" value="ECO:0007669"/>
    <property type="project" value="UniProtKB-ARBA"/>
</dbReference>
<evidence type="ECO:0000313" key="5">
    <source>
        <dbReference type="Proteomes" id="UP000297643"/>
    </source>
</evidence>
<keyword evidence="5" id="KW-1185">Reference proteome</keyword>
<dbReference type="Proteomes" id="UP000297643">
    <property type="component" value="Unassembled WGS sequence"/>
</dbReference>
<dbReference type="InterPro" id="IPR003735">
    <property type="entry name" value="Metal_Tscrpt_repr"/>
</dbReference>
<evidence type="ECO:0000256" key="1">
    <source>
        <dbReference type="ARBA" id="ARBA00005428"/>
    </source>
</evidence>
<proteinExistence type="inferred from homology"/>
<organism evidence="4 5">
    <name type="scientific">Cryobacterium mannosilyticum</name>
    <dbReference type="NCBI Taxonomy" id="1259190"/>
    <lineage>
        <taxon>Bacteria</taxon>
        <taxon>Bacillati</taxon>
        <taxon>Actinomycetota</taxon>
        <taxon>Actinomycetes</taxon>
        <taxon>Micrococcales</taxon>
        <taxon>Microbacteriaceae</taxon>
        <taxon>Cryobacterium</taxon>
    </lineage>
</organism>
<comment type="caution">
    <text evidence="4">The sequence shown here is derived from an EMBL/GenBank/DDBJ whole genome shotgun (WGS) entry which is preliminary data.</text>
</comment>
<dbReference type="AlphaFoldDB" id="A0A4R8WC99"/>